<dbReference type="RefSeq" id="WP_377942132.1">
    <property type="nucleotide sequence ID" value="NZ_JBHUCX010000018.1"/>
</dbReference>
<feature type="transmembrane region" description="Helical" evidence="1">
    <location>
        <begin position="53"/>
        <end position="72"/>
    </location>
</feature>
<feature type="transmembrane region" description="Helical" evidence="1">
    <location>
        <begin position="79"/>
        <end position="103"/>
    </location>
</feature>
<dbReference type="Proteomes" id="UP001597079">
    <property type="component" value="Unassembled WGS sequence"/>
</dbReference>
<proteinExistence type="predicted"/>
<protein>
    <submittedName>
        <fullName evidence="2">Anthrone oxygenase family protein</fullName>
    </submittedName>
</protein>
<gene>
    <name evidence="2" type="ORF">ACFSB2_05995</name>
</gene>
<keyword evidence="3" id="KW-1185">Reference proteome</keyword>
<reference evidence="3" key="1">
    <citation type="journal article" date="2019" name="Int. J. Syst. Evol. Microbiol.">
        <title>The Global Catalogue of Microorganisms (GCM) 10K type strain sequencing project: providing services to taxonomists for standard genome sequencing and annotation.</title>
        <authorList>
            <consortium name="The Broad Institute Genomics Platform"/>
            <consortium name="The Broad Institute Genome Sequencing Center for Infectious Disease"/>
            <person name="Wu L."/>
            <person name="Ma J."/>
        </authorList>
    </citation>
    <scope>NUCLEOTIDE SEQUENCE [LARGE SCALE GENOMIC DNA]</scope>
    <source>
        <strain evidence="3">CGMCC 1.12286</strain>
    </source>
</reference>
<dbReference type="Pfam" id="PF08592">
    <property type="entry name" value="Anthrone_oxy"/>
    <property type="match status" value="1"/>
</dbReference>
<keyword evidence="1" id="KW-1133">Transmembrane helix</keyword>
<dbReference type="EMBL" id="JBHUCX010000018">
    <property type="protein sequence ID" value="MFD1674264.1"/>
    <property type="molecule type" value="Genomic_DNA"/>
</dbReference>
<evidence type="ECO:0000313" key="3">
    <source>
        <dbReference type="Proteomes" id="UP001597079"/>
    </source>
</evidence>
<name>A0ABW4JD07_9BACL</name>
<evidence type="ECO:0000313" key="2">
    <source>
        <dbReference type="EMBL" id="MFD1674264.1"/>
    </source>
</evidence>
<feature type="transmembrane region" description="Helical" evidence="1">
    <location>
        <begin position="135"/>
        <end position="152"/>
    </location>
</feature>
<keyword evidence="1" id="KW-0812">Transmembrane</keyword>
<sequence length="153" mass="16832">MFQFILAFINLFFVGLLAGEEFVIRLGVRDTLLVLDDPSHIKLRQALIRTLRVLVPVIMLPAIISGVTLAIVDATSRGCVFSWAGAVALLVFLAVTMFGTVPINAGALEWNPNVPPQNWKSLINRWESLNNVRCLLAVVSFVLFLVSAALHFS</sequence>
<keyword evidence="1" id="KW-0472">Membrane</keyword>
<comment type="caution">
    <text evidence="2">The sequence shown here is derived from an EMBL/GenBank/DDBJ whole genome shotgun (WGS) entry which is preliminary data.</text>
</comment>
<accession>A0ABW4JD07</accession>
<dbReference type="InterPro" id="IPR013901">
    <property type="entry name" value="Anthrone_oxy"/>
</dbReference>
<evidence type="ECO:0000256" key="1">
    <source>
        <dbReference type="SAM" id="Phobius"/>
    </source>
</evidence>
<organism evidence="2 3">
    <name type="scientific">Alicyclobacillus fodiniaquatilis</name>
    <dbReference type="NCBI Taxonomy" id="1661150"/>
    <lineage>
        <taxon>Bacteria</taxon>
        <taxon>Bacillati</taxon>
        <taxon>Bacillota</taxon>
        <taxon>Bacilli</taxon>
        <taxon>Bacillales</taxon>
        <taxon>Alicyclobacillaceae</taxon>
        <taxon>Alicyclobacillus</taxon>
    </lineage>
</organism>